<evidence type="ECO:0008006" key="4">
    <source>
        <dbReference type="Google" id="ProtNLM"/>
    </source>
</evidence>
<dbReference type="Gene3D" id="2.30.30.140">
    <property type="match status" value="1"/>
</dbReference>
<gene>
    <name evidence="2" type="ORF">Sru01_33580</name>
</gene>
<evidence type="ECO:0000313" key="2">
    <source>
        <dbReference type="EMBL" id="GII78376.1"/>
    </source>
</evidence>
<protein>
    <recommendedName>
        <fullName evidence="4">Hydrogenase assembly protein HupF</fullName>
    </recommendedName>
</protein>
<name>A0A919R4R7_9ACTN</name>
<accession>A0A919R4R7</accession>
<dbReference type="InterPro" id="IPR001109">
    <property type="entry name" value="Hydrogenase_HupF/HypC"/>
</dbReference>
<dbReference type="EMBL" id="BOOU01000048">
    <property type="protein sequence ID" value="GII78376.1"/>
    <property type="molecule type" value="Genomic_DNA"/>
</dbReference>
<keyword evidence="3" id="KW-1185">Reference proteome</keyword>
<comment type="similarity">
    <text evidence="1">Belongs to the HupF/HypC family.</text>
</comment>
<sequence>MSGPEEELPGDRGPAGCLTCSDQALPAVVVERAAGGMAIVEIGGVCEPVSVALVDAEPGDTVLVHAKEAIAVTARRNGGPEAGPACRGEA</sequence>
<dbReference type="Pfam" id="PF01455">
    <property type="entry name" value="HupF_HypC"/>
    <property type="match status" value="1"/>
</dbReference>
<organism evidence="2 3">
    <name type="scientific">Sphaerisporangium rufum</name>
    <dbReference type="NCBI Taxonomy" id="1381558"/>
    <lineage>
        <taxon>Bacteria</taxon>
        <taxon>Bacillati</taxon>
        <taxon>Actinomycetota</taxon>
        <taxon>Actinomycetes</taxon>
        <taxon>Streptosporangiales</taxon>
        <taxon>Streptosporangiaceae</taxon>
        <taxon>Sphaerisporangium</taxon>
    </lineage>
</organism>
<dbReference type="AlphaFoldDB" id="A0A919R4R7"/>
<dbReference type="RefSeq" id="WP_239137494.1">
    <property type="nucleotide sequence ID" value="NZ_BOOU01000048.1"/>
</dbReference>
<proteinExistence type="inferred from homology"/>
<reference evidence="2" key="1">
    <citation type="submission" date="2021-01" db="EMBL/GenBank/DDBJ databases">
        <title>Whole genome shotgun sequence of Sphaerisporangium rufum NBRC 109079.</title>
        <authorList>
            <person name="Komaki H."/>
            <person name="Tamura T."/>
        </authorList>
    </citation>
    <scope>NUCLEOTIDE SEQUENCE</scope>
    <source>
        <strain evidence="2">NBRC 109079</strain>
    </source>
</reference>
<evidence type="ECO:0000256" key="1">
    <source>
        <dbReference type="ARBA" id="ARBA00006018"/>
    </source>
</evidence>
<comment type="caution">
    <text evidence="2">The sequence shown here is derived from an EMBL/GenBank/DDBJ whole genome shotgun (WGS) entry which is preliminary data.</text>
</comment>
<evidence type="ECO:0000313" key="3">
    <source>
        <dbReference type="Proteomes" id="UP000655287"/>
    </source>
</evidence>
<dbReference type="Proteomes" id="UP000655287">
    <property type="component" value="Unassembled WGS sequence"/>
</dbReference>
<dbReference type="SUPFAM" id="SSF159127">
    <property type="entry name" value="HupF/HypC-like"/>
    <property type="match status" value="1"/>
</dbReference>